<evidence type="ECO:0008006" key="3">
    <source>
        <dbReference type="Google" id="ProtNLM"/>
    </source>
</evidence>
<protein>
    <recommendedName>
        <fullName evidence="3">DUF2478 domain-containing protein</fullName>
    </recommendedName>
</protein>
<proteinExistence type="predicted"/>
<gene>
    <name evidence="1" type="ORF">CRT60_11745</name>
</gene>
<dbReference type="Proteomes" id="UP000225379">
    <property type="component" value="Unassembled WGS sequence"/>
</dbReference>
<evidence type="ECO:0000313" key="2">
    <source>
        <dbReference type="Proteomes" id="UP000225379"/>
    </source>
</evidence>
<dbReference type="AlphaFoldDB" id="A0A2B8BFM3"/>
<accession>A0A2B8BFM3</accession>
<sequence length="179" mass="19867">MNPPFTFDDRSDVAALVYRAGENPDGVLAGFLRDLHGQGFDAVGLLQRSRTSGCGDAAFALFPPDDPPDAPRYGRVGDELDDRARRLVELLEERPDILVLNRFGWQEANGAGLLDVLARALVREVPVVIAVPEPLFAHWLDLTGGLSVRLPCDRAKLDSWWRSLWQPHPPGTMICERDK</sequence>
<dbReference type="Pfam" id="PF10649">
    <property type="entry name" value="DUF2478"/>
    <property type="match status" value="1"/>
</dbReference>
<evidence type="ECO:0000313" key="1">
    <source>
        <dbReference type="EMBL" id="PGH57546.1"/>
    </source>
</evidence>
<dbReference type="EMBL" id="PDKW01000040">
    <property type="protein sequence ID" value="PGH57546.1"/>
    <property type="molecule type" value="Genomic_DNA"/>
</dbReference>
<reference evidence="2" key="1">
    <citation type="submission" date="2017-10" db="EMBL/GenBank/DDBJ databases">
        <authorList>
            <person name="Kravchenko I.K."/>
            <person name="Grouzdev D.S."/>
        </authorList>
    </citation>
    <scope>NUCLEOTIDE SEQUENCE [LARGE SCALE GENOMIC DNA]</scope>
    <source>
        <strain evidence="2">B2</strain>
    </source>
</reference>
<keyword evidence="2" id="KW-1185">Reference proteome</keyword>
<dbReference type="OrthoDB" id="5918880at2"/>
<dbReference type="InterPro" id="IPR018912">
    <property type="entry name" value="DUF2478"/>
</dbReference>
<name>A0A2B8BFM3_9PROT</name>
<organism evidence="1 2">
    <name type="scientific">Azospirillum palustre</name>
    <dbReference type="NCBI Taxonomy" id="2044885"/>
    <lineage>
        <taxon>Bacteria</taxon>
        <taxon>Pseudomonadati</taxon>
        <taxon>Pseudomonadota</taxon>
        <taxon>Alphaproteobacteria</taxon>
        <taxon>Rhodospirillales</taxon>
        <taxon>Azospirillaceae</taxon>
        <taxon>Azospirillum</taxon>
    </lineage>
</organism>
<dbReference type="RefSeq" id="WP_098736996.1">
    <property type="nucleotide sequence ID" value="NZ_PDKW01000040.1"/>
</dbReference>
<comment type="caution">
    <text evidence="1">The sequence shown here is derived from an EMBL/GenBank/DDBJ whole genome shotgun (WGS) entry which is preliminary data.</text>
</comment>